<reference evidence="1 2" key="1">
    <citation type="submission" date="2021-02" db="EMBL/GenBank/DDBJ databases">
        <authorList>
            <person name="Ra J.-S."/>
        </authorList>
    </citation>
    <scope>NUCLEOTIDE SEQUENCE [LARGE SCALE GENOMIC DNA]</scope>
    <source>
        <strain evidence="1 2">MMS20-R1-14</strain>
    </source>
</reference>
<gene>
    <name evidence="1" type="ORF">JQX11_03595</name>
</gene>
<sequence length="100" mass="11229">MTRPAAPRRIRIDDEDVVVLPAADYERLASTRRQLGAREARNRSLTDQVNTLSTLLADIRRIVDSTPQCCATHRDADSRIRDLLDAQRIPRPQGSPTPTP</sequence>
<name>A0ABS2IM61_9ACTN</name>
<organism evidence="1 2">
    <name type="scientific">Micromonospora humida</name>
    <dbReference type="NCBI Taxonomy" id="2809018"/>
    <lineage>
        <taxon>Bacteria</taxon>
        <taxon>Bacillati</taxon>
        <taxon>Actinomycetota</taxon>
        <taxon>Actinomycetes</taxon>
        <taxon>Micromonosporales</taxon>
        <taxon>Micromonosporaceae</taxon>
        <taxon>Micromonospora</taxon>
    </lineage>
</organism>
<accession>A0ABS2IM61</accession>
<protein>
    <submittedName>
        <fullName evidence="1">Uncharacterized protein</fullName>
    </submittedName>
</protein>
<comment type="caution">
    <text evidence="1">The sequence shown here is derived from an EMBL/GenBank/DDBJ whole genome shotgun (WGS) entry which is preliminary data.</text>
</comment>
<dbReference type="RefSeq" id="WP_204923494.1">
    <property type="nucleotide sequence ID" value="NZ_JAFEUC010000001.1"/>
</dbReference>
<dbReference type="Proteomes" id="UP001518872">
    <property type="component" value="Unassembled WGS sequence"/>
</dbReference>
<evidence type="ECO:0000313" key="2">
    <source>
        <dbReference type="Proteomes" id="UP001518872"/>
    </source>
</evidence>
<proteinExistence type="predicted"/>
<dbReference type="EMBL" id="JAFEUC010000001">
    <property type="protein sequence ID" value="MBM7075441.1"/>
    <property type="molecule type" value="Genomic_DNA"/>
</dbReference>
<evidence type="ECO:0000313" key="1">
    <source>
        <dbReference type="EMBL" id="MBM7075441.1"/>
    </source>
</evidence>
<keyword evidence="2" id="KW-1185">Reference proteome</keyword>